<gene>
    <name evidence="6" type="ORF">HMPREF0908_0503</name>
</gene>
<dbReference type="PANTHER" id="PTHR34139:SF1">
    <property type="entry name" value="RNASE MJ1380-RELATED"/>
    <property type="match status" value="1"/>
</dbReference>
<dbReference type="InterPro" id="IPR051813">
    <property type="entry name" value="HepT_RNase_toxin"/>
</dbReference>
<proteinExistence type="predicted"/>
<dbReference type="HOGENOM" id="CLU_142825_5_0_9"/>
<dbReference type="Proteomes" id="UP000005309">
    <property type="component" value="Unassembled WGS sequence"/>
</dbReference>
<keyword evidence="7" id="KW-1185">Reference proteome</keyword>
<evidence type="ECO:0000256" key="2">
    <source>
        <dbReference type="ARBA" id="ARBA00022649"/>
    </source>
</evidence>
<dbReference type="Pfam" id="PF01934">
    <property type="entry name" value="HepT-like"/>
    <property type="match status" value="1"/>
</dbReference>
<dbReference type="InterPro" id="IPR008201">
    <property type="entry name" value="HepT-like"/>
</dbReference>
<dbReference type="GO" id="GO:0016787">
    <property type="term" value="F:hydrolase activity"/>
    <property type="evidence" value="ECO:0007669"/>
    <property type="project" value="UniProtKB-KW"/>
</dbReference>
<keyword evidence="2" id="KW-1277">Toxin-antitoxin system</keyword>
<dbReference type="GO" id="GO:0000166">
    <property type="term" value="F:nucleotide binding"/>
    <property type="evidence" value="ECO:0007669"/>
    <property type="project" value="UniProtKB-KW"/>
</dbReference>
<accession>C4V1Q0</accession>
<name>C4V1Q0_9FIRM</name>
<keyword evidence="4" id="KW-0547">Nucleotide-binding</keyword>
<keyword evidence="3" id="KW-0540">Nuclease</keyword>
<organism evidence="6 7">
    <name type="scientific">Selenomonas flueggei ATCC 43531</name>
    <dbReference type="NCBI Taxonomy" id="638302"/>
    <lineage>
        <taxon>Bacteria</taxon>
        <taxon>Bacillati</taxon>
        <taxon>Bacillota</taxon>
        <taxon>Negativicutes</taxon>
        <taxon>Selenomonadales</taxon>
        <taxon>Selenomonadaceae</taxon>
        <taxon>Selenomonas</taxon>
    </lineage>
</organism>
<comment type="caution">
    <text evidence="6">The sequence shown here is derived from an EMBL/GenBank/DDBJ whole genome shotgun (WGS) entry which is preliminary data.</text>
</comment>
<evidence type="ECO:0000256" key="5">
    <source>
        <dbReference type="ARBA" id="ARBA00022801"/>
    </source>
</evidence>
<sequence>MALQTIGEASRSFSDAFITEHQEVAWKLIKGMRNFFAHSYHISIDMDKVWMMVHRDIPLLKAYCVNILKENHCDVFRIAPMIDPQGGHNGKEK</sequence>
<dbReference type="GO" id="GO:0004540">
    <property type="term" value="F:RNA nuclease activity"/>
    <property type="evidence" value="ECO:0007669"/>
    <property type="project" value="InterPro"/>
</dbReference>
<evidence type="ECO:0008006" key="8">
    <source>
        <dbReference type="Google" id="ProtNLM"/>
    </source>
</evidence>
<dbReference type="EMBL" id="ACLA01000006">
    <property type="protein sequence ID" value="EEQ49187.1"/>
    <property type="molecule type" value="Genomic_DNA"/>
</dbReference>
<evidence type="ECO:0000313" key="6">
    <source>
        <dbReference type="EMBL" id="EEQ49187.1"/>
    </source>
</evidence>
<evidence type="ECO:0000256" key="1">
    <source>
        <dbReference type="ARBA" id="ARBA00022553"/>
    </source>
</evidence>
<protein>
    <recommendedName>
        <fullName evidence="8">Toxin-antitoxin system, antitoxin component</fullName>
    </recommendedName>
</protein>
<dbReference type="PANTHER" id="PTHR34139">
    <property type="entry name" value="UPF0331 PROTEIN MJ0127"/>
    <property type="match status" value="1"/>
</dbReference>
<keyword evidence="5" id="KW-0378">Hydrolase</keyword>
<dbReference type="STRING" id="638302.HMPREF0908_0503"/>
<evidence type="ECO:0000256" key="4">
    <source>
        <dbReference type="ARBA" id="ARBA00022741"/>
    </source>
</evidence>
<keyword evidence="1" id="KW-0597">Phosphoprotein</keyword>
<dbReference type="AlphaFoldDB" id="C4V1Q0"/>
<dbReference type="GO" id="GO:0110001">
    <property type="term" value="C:toxin-antitoxin complex"/>
    <property type="evidence" value="ECO:0007669"/>
    <property type="project" value="InterPro"/>
</dbReference>
<evidence type="ECO:0000256" key="3">
    <source>
        <dbReference type="ARBA" id="ARBA00022722"/>
    </source>
</evidence>
<reference evidence="6 7" key="1">
    <citation type="submission" date="2009-04" db="EMBL/GenBank/DDBJ databases">
        <authorList>
            <person name="Qin X."/>
            <person name="Bachman B."/>
            <person name="Battles P."/>
            <person name="Bell A."/>
            <person name="Bess C."/>
            <person name="Bickham C."/>
            <person name="Chaboub L."/>
            <person name="Chen D."/>
            <person name="Coyle M."/>
            <person name="Deiros D.R."/>
            <person name="Dinh H."/>
            <person name="Forbes L."/>
            <person name="Fowler G."/>
            <person name="Francisco L."/>
            <person name="Fu Q."/>
            <person name="Gubbala S."/>
            <person name="Hale W."/>
            <person name="Han Y."/>
            <person name="Hemphill L."/>
            <person name="Highlander S.K."/>
            <person name="Hirani K."/>
            <person name="Hogues M."/>
            <person name="Jackson L."/>
            <person name="Jakkamsetti A."/>
            <person name="Javaid M."/>
            <person name="Jiang H."/>
            <person name="Korchina V."/>
            <person name="Kovar C."/>
            <person name="Lara F."/>
            <person name="Lee S."/>
            <person name="Mata R."/>
            <person name="Mathew T."/>
            <person name="Moen C."/>
            <person name="Morales K."/>
            <person name="Munidasa M."/>
            <person name="Nazareth L."/>
            <person name="Ngo R."/>
            <person name="Nguyen L."/>
            <person name="Okwuonu G."/>
            <person name="Ongeri F."/>
            <person name="Patil S."/>
            <person name="Petrosino J."/>
            <person name="Pham C."/>
            <person name="Pham P."/>
            <person name="Pu L.-L."/>
            <person name="Puazo M."/>
            <person name="Raj R."/>
            <person name="Reid J."/>
            <person name="Rouhana J."/>
            <person name="Saada N."/>
            <person name="Shang Y."/>
            <person name="Simmons D."/>
            <person name="Thornton R."/>
            <person name="Warren J."/>
            <person name="Weissenberger G."/>
            <person name="Zhang J."/>
            <person name="Zhang L."/>
            <person name="Zhou C."/>
            <person name="Zhu D."/>
            <person name="Muzny D."/>
            <person name="Worley K."/>
            <person name="Gibbs R."/>
        </authorList>
    </citation>
    <scope>NUCLEOTIDE SEQUENCE [LARGE SCALE GENOMIC DNA]</scope>
    <source>
        <strain evidence="6 7">ATCC 43531</strain>
    </source>
</reference>
<evidence type="ECO:0000313" key="7">
    <source>
        <dbReference type="Proteomes" id="UP000005309"/>
    </source>
</evidence>
<dbReference type="eggNOG" id="COG2361">
    <property type="taxonomic scope" value="Bacteria"/>
</dbReference>